<feature type="signal peptide" evidence="20">
    <location>
        <begin position="1"/>
        <end position="25"/>
    </location>
</feature>
<dbReference type="Pfam" id="PF00069">
    <property type="entry name" value="Pkinase"/>
    <property type="match status" value="1"/>
</dbReference>
<dbReference type="Gene3D" id="2.90.10.10">
    <property type="entry name" value="Bulb-type lectin domain"/>
    <property type="match status" value="1"/>
</dbReference>
<comment type="similarity">
    <text evidence="17">Belongs to the protein kinase superfamily. Ser/Thr protein kinase family.</text>
</comment>
<keyword evidence="13" id="KW-0675">Receptor</keyword>
<dbReference type="PROSITE" id="PS00108">
    <property type="entry name" value="PROTEIN_KINASE_ST"/>
    <property type="match status" value="1"/>
</dbReference>
<gene>
    <name evidence="23" type="ORF">SASPL_145349</name>
</gene>
<feature type="domain" description="Protein kinase" evidence="21">
    <location>
        <begin position="493"/>
        <end position="785"/>
    </location>
</feature>
<dbReference type="GO" id="GO:0004674">
    <property type="term" value="F:protein serine/threonine kinase activity"/>
    <property type="evidence" value="ECO:0007669"/>
    <property type="project" value="UniProtKB-KW"/>
</dbReference>
<dbReference type="InterPro" id="IPR036426">
    <property type="entry name" value="Bulb-type_lectin_dom_sf"/>
</dbReference>
<reference evidence="23" key="1">
    <citation type="submission" date="2018-01" db="EMBL/GenBank/DDBJ databases">
        <authorList>
            <person name="Mao J.F."/>
        </authorList>
    </citation>
    <scope>NUCLEOTIDE SEQUENCE</scope>
    <source>
        <strain evidence="23">Huo1</strain>
        <tissue evidence="23">Leaf</tissue>
    </source>
</reference>
<evidence type="ECO:0000256" key="12">
    <source>
        <dbReference type="ARBA" id="ARBA00023157"/>
    </source>
</evidence>
<dbReference type="SMART" id="SM00108">
    <property type="entry name" value="B_lectin"/>
    <property type="match status" value="1"/>
</dbReference>
<comment type="catalytic activity">
    <reaction evidence="16 17">
        <text>L-seryl-[protein] + ATP = O-phospho-L-seryl-[protein] + ADP + H(+)</text>
        <dbReference type="Rhea" id="RHEA:17989"/>
        <dbReference type="Rhea" id="RHEA-COMP:9863"/>
        <dbReference type="Rhea" id="RHEA-COMP:11604"/>
        <dbReference type="ChEBI" id="CHEBI:15378"/>
        <dbReference type="ChEBI" id="CHEBI:29999"/>
        <dbReference type="ChEBI" id="CHEBI:30616"/>
        <dbReference type="ChEBI" id="CHEBI:83421"/>
        <dbReference type="ChEBI" id="CHEBI:456216"/>
        <dbReference type="EC" id="2.7.11.1"/>
    </reaction>
</comment>
<evidence type="ECO:0000259" key="21">
    <source>
        <dbReference type="PROSITE" id="PS50011"/>
    </source>
</evidence>
<dbReference type="GO" id="GO:0016020">
    <property type="term" value="C:membrane"/>
    <property type="evidence" value="ECO:0007669"/>
    <property type="project" value="UniProtKB-SubCell"/>
</dbReference>
<reference evidence="23" key="2">
    <citation type="submission" date="2020-08" db="EMBL/GenBank/DDBJ databases">
        <title>Plant Genome Project.</title>
        <authorList>
            <person name="Zhang R.-G."/>
        </authorList>
    </citation>
    <scope>NUCLEOTIDE SEQUENCE</scope>
    <source>
        <strain evidence="23">Huo1</strain>
        <tissue evidence="23">Leaf</tissue>
    </source>
</reference>
<dbReference type="SMART" id="SM00220">
    <property type="entry name" value="S_TKc"/>
    <property type="match status" value="1"/>
</dbReference>
<dbReference type="InterPro" id="IPR001480">
    <property type="entry name" value="Bulb-type_lectin_dom"/>
</dbReference>
<evidence type="ECO:0000256" key="20">
    <source>
        <dbReference type="SAM" id="SignalP"/>
    </source>
</evidence>
<evidence type="ECO:0000256" key="15">
    <source>
        <dbReference type="ARBA" id="ARBA00047899"/>
    </source>
</evidence>
<evidence type="ECO:0000256" key="19">
    <source>
        <dbReference type="SAM" id="Phobius"/>
    </source>
</evidence>
<dbReference type="InterPro" id="IPR008271">
    <property type="entry name" value="Ser/Thr_kinase_AS"/>
</dbReference>
<dbReference type="InterPro" id="IPR011009">
    <property type="entry name" value="Kinase-like_dom_sf"/>
</dbReference>
<dbReference type="Pfam" id="PF01453">
    <property type="entry name" value="B_lectin"/>
    <property type="match status" value="1"/>
</dbReference>
<evidence type="ECO:0000256" key="16">
    <source>
        <dbReference type="ARBA" id="ARBA00048679"/>
    </source>
</evidence>
<keyword evidence="24" id="KW-1185">Reference proteome</keyword>
<keyword evidence="4 17" id="KW-0808">Transferase</keyword>
<evidence type="ECO:0000256" key="7">
    <source>
        <dbReference type="ARBA" id="ARBA00022741"/>
    </source>
</evidence>
<evidence type="ECO:0000256" key="6">
    <source>
        <dbReference type="ARBA" id="ARBA00022729"/>
    </source>
</evidence>
<dbReference type="InterPro" id="IPR017441">
    <property type="entry name" value="Protein_kinase_ATP_BS"/>
</dbReference>
<protein>
    <recommendedName>
        <fullName evidence="17">Receptor-like serine/threonine-protein kinase</fullName>
        <ecNumber evidence="17">2.7.11.1</ecNumber>
    </recommendedName>
</protein>
<dbReference type="PANTHER" id="PTHR47976:SF60">
    <property type="entry name" value="RECEPTOR-LIKE SERINE_THREONINE-PROTEIN KINASE"/>
    <property type="match status" value="1"/>
</dbReference>
<evidence type="ECO:0000259" key="22">
    <source>
        <dbReference type="PROSITE" id="PS50927"/>
    </source>
</evidence>
<feature type="domain" description="Bulb-type lectin" evidence="22">
    <location>
        <begin position="36"/>
        <end position="154"/>
    </location>
</feature>
<dbReference type="Proteomes" id="UP000298416">
    <property type="component" value="Unassembled WGS sequence"/>
</dbReference>
<keyword evidence="14" id="KW-0325">Glycoprotein</keyword>
<evidence type="ECO:0000256" key="3">
    <source>
        <dbReference type="ARBA" id="ARBA00022536"/>
    </source>
</evidence>
<dbReference type="PROSITE" id="PS00107">
    <property type="entry name" value="PROTEIN_KINASE_ATP"/>
    <property type="match status" value="1"/>
</dbReference>
<keyword evidence="3" id="KW-0245">EGF-like domain</keyword>
<dbReference type="PROSITE" id="PS50927">
    <property type="entry name" value="BULB_LECTIN"/>
    <property type="match status" value="1"/>
</dbReference>
<evidence type="ECO:0000313" key="24">
    <source>
        <dbReference type="Proteomes" id="UP000298416"/>
    </source>
</evidence>
<dbReference type="InterPro" id="IPR024171">
    <property type="entry name" value="SRK-like_kinase"/>
</dbReference>
<comment type="caution">
    <text evidence="23">The sequence shown here is derived from an EMBL/GenBank/DDBJ whole genome shotgun (WGS) entry which is preliminary data.</text>
</comment>
<evidence type="ECO:0000313" key="23">
    <source>
        <dbReference type="EMBL" id="KAG6394759.1"/>
    </source>
</evidence>
<dbReference type="EMBL" id="PNBA02000017">
    <property type="protein sequence ID" value="KAG6394759.1"/>
    <property type="molecule type" value="Genomic_DNA"/>
</dbReference>
<keyword evidence="8 17" id="KW-0418">Kinase</keyword>
<evidence type="ECO:0000256" key="17">
    <source>
        <dbReference type="PIRNR" id="PIRNR000641"/>
    </source>
</evidence>
<evidence type="ECO:0000256" key="9">
    <source>
        <dbReference type="ARBA" id="ARBA00022840"/>
    </source>
</evidence>
<evidence type="ECO:0000256" key="4">
    <source>
        <dbReference type="ARBA" id="ARBA00022679"/>
    </source>
</evidence>
<dbReference type="SUPFAM" id="SSF51110">
    <property type="entry name" value="alpha-D-mannose-specific plant lectins"/>
    <property type="match status" value="1"/>
</dbReference>
<keyword evidence="12" id="KW-1015">Disulfide bond</keyword>
<comment type="catalytic activity">
    <reaction evidence="15 17">
        <text>L-threonyl-[protein] + ATP = O-phospho-L-threonyl-[protein] + ADP + H(+)</text>
        <dbReference type="Rhea" id="RHEA:46608"/>
        <dbReference type="Rhea" id="RHEA-COMP:11060"/>
        <dbReference type="Rhea" id="RHEA-COMP:11605"/>
        <dbReference type="ChEBI" id="CHEBI:15378"/>
        <dbReference type="ChEBI" id="CHEBI:30013"/>
        <dbReference type="ChEBI" id="CHEBI:30616"/>
        <dbReference type="ChEBI" id="CHEBI:61977"/>
        <dbReference type="ChEBI" id="CHEBI:456216"/>
        <dbReference type="EC" id="2.7.11.1"/>
    </reaction>
</comment>
<keyword evidence="6 20" id="KW-0732">Signal</keyword>
<evidence type="ECO:0000256" key="2">
    <source>
        <dbReference type="ARBA" id="ARBA00022527"/>
    </source>
</evidence>
<keyword evidence="9 17" id="KW-0067">ATP-binding</keyword>
<dbReference type="Gene3D" id="3.30.200.20">
    <property type="entry name" value="Phosphorylase Kinase, domain 1"/>
    <property type="match status" value="1"/>
</dbReference>
<evidence type="ECO:0000256" key="5">
    <source>
        <dbReference type="ARBA" id="ARBA00022692"/>
    </source>
</evidence>
<evidence type="ECO:0000256" key="10">
    <source>
        <dbReference type="ARBA" id="ARBA00022989"/>
    </source>
</evidence>
<dbReference type="InterPro" id="IPR051343">
    <property type="entry name" value="G-type_lectin_kinases/EP1-like"/>
</dbReference>
<evidence type="ECO:0000256" key="1">
    <source>
        <dbReference type="ARBA" id="ARBA00004167"/>
    </source>
</evidence>
<dbReference type="CDD" id="cd14066">
    <property type="entry name" value="STKc_IRAK"/>
    <property type="match status" value="1"/>
</dbReference>
<name>A0A8X8WI16_SALSN</name>
<accession>A0A8X8WI16</accession>
<feature type="chain" id="PRO_5036443290" description="Receptor-like serine/threonine-protein kinase" evidence="20">
    <location>
        <begin position="26"/>
        <end position="848"/>
    </location>
</feature>
<evidence type="ECO:0000256" key="13">
    <source>
        <dbReference type="ARBA" id="ARBA00023170"/>
    </source>
</evidence>
<keyword evidence="7 17" id="KW-0547">Nucleotide-binding</keyword>
<dbReference type="PIRSF" id="PIRSF000641">
    <property type="entry name" value="SRK"/>
    <property type="match status" value="1"/>
</dbReference>
<evidence type="ECO:0000256" key="14">
    <source>
        <dbReference type="ARBA" id="ARBA00023180"/>
    </source>
</evidence>
<proteinExistence type="inferred from homology"/>
<evidence type="ECO:0000256" key="8">
    <source>
        <dbReference type="ARBA" id="ARBA00022777"/>
    </source>
</evidence>
<evidence type="ECO:0000256" key="18">
    <source>
        <dbReference type="PROSITE-ProRule" id="PRU10141"/>
    </source>
</evidence>
<dbReference type="AlphaFoldDB" id="A0A8X8WI16"/>
<dbReference type="PROSITE" id="PS50011">
    <property type="entry name" value="PROTEIN_KINASE_DOM"/>
    <property type="match status" value="1"/>
</dbReference>
<sequence length="848" mass="93248">MGRPPVFPFYLFILCTLFSPSPALAGPISVPSIPINFTASYLQFIDNSGAFLASENSSFQARITNSKPESRSLYFVIIHVASHTIVWSANRNRHISQSSQLRLTAQGLTLYNDSTHPIWSTPPNPTPVSSMHLLESGNLLLLDSTNNILWQSFDSPTDLLVSGQTLPAGKSLVASSGDDGELSQGSYRLVVGDDDAVLQWNGMVYWKLSMDENTFRDTSLPVDFLMFNATGLFLMGGNGQKIVMKRIIKGNSQGLAFAKLDYKGLLSVVSFDSIDRSSNQVMDGPSDRCQIPMICKKLDVCSSGGSCRCAPGFHNDPRMNNGDCIPTDTSLVFPDSCNNHTDFKYLSLRNELDYFSNDFTDPVIRGVNISLCQSLCSKNCSCLGVFFSQRFGSCYMITDYLGSMKSGSGDRVGYVKMVAVGVPNSDVKDKPGFPTIVAVLLPSSVVLAIAVVVLVCLRRRFSRSKQDDEEMDLVSIPGLPVRIDYAELAEATENFKNQIGSGGFGTVYKGTLLDGSEVAVKKITCLGSQGKREFLTEIAVIGKIHHVNLVRLRGFCAHGPQKLLVYEYMMRGSLDRTLFQGDTVLDWKERCEIALGAARGLAYLHSGCEHKIIHCDVKPENILLHHKSQVKISDFGLSKLLTPEQSGLFTTLRGTRGYLAPEWLTSSAITDKSDVYSYGMVLLEIIRGSKNSTTRSNSSAAALSPCPSTWDSAGQQRVYFPLLALEMHVEGNYLELVDPRLAGQVRSHEVEKMVRIALCCVHEDPNLRPTMTNVVGMLEGVVPLVEPRLKSLNFLRFYGRRFAESSTMSEGTQPNQLMLYRQPTSSTSSTASYNSFSYVSSQQVSGPR</sequence>
<dbReference type="FunFam" id="1.10.510.10:FF:000621">
    <property type="entry name" value="Serine/threonine-protein kinase"/>
    <property type="match status" value="1"/>
</dbReference>
<dbReference type="EC" id="2.7.11.1" evidence="17"/>
<dbReference type="SUPFAM" id="SSF56112">
    <property type="entry name" value="Protein kinase-like (PK-like)"/>
    <property type="match status" value="1"/>
</dbReference>
<dbReference type="InterPro" id="IPR000719">
    <property type="entry name" value="Prot_kinase_dom"/>
</dbReference>
<keyword evidence="5 19" id="KW-0812">Transmembrane</keyword>
<dbReference type="GO" id="GO:0005524">
    <property type="term" value="F:ATP binding"/>
    <property type="evidence" value="ECO:0007669"/>
    <property type="project" value="UniProtKB-UniRule"/>
</dbReference>
<keyword evidence="11 19" id="KW-0472">Membrane</keyword>
<keyword evidence="2 17" id="KW-0723">Serine/threonine-protein kinase</keyword>
<organism evidence="23">
    <name type="scientific">Salvia splendens</name>
    <name type="common">Scarlet sage</name>
    <dbReference type="NCBI Taxonomy" id="180675"/>
    <lineage>
        <taxon>Eukaryota</taxon>
        <taxon>Viridiplantae</taxon>
        <taxon>Streptophyta</taxon>
        <taxon>Embryophyta</taxon>
        <taxon>Tracheophyta</taxon>
        <taxon>Spermatophyta</taxon>
        <taxon>Magnoliopsida</taxon>
        <taxon>eudicotyledons</taxon>
        <taxon>Gunneridae</taxon>
        <taxon>Pentapetalae</taxon>
        <taxon>asterids</taxon>
        <taxon>lamiids</taxon>
        <taxon>Lamiales</taxon>
        <taxon>Lamiaceae</taxon>
        <taxon>Nepetoideae</taxon>
        <taxon>Mentheae</taxon>
        <taxon>Salviinae</taxon>
        <taxon>Salvia</taxon>
        <taxon>Salvia subgen. Calosphace</taxon>
        <taxon>core Calosphace</taxon>
    </lineage>
</organism>
<dbReference type="PANTHER" id="PTHR47976">
    <property type="entry name" value="G-TYPE LECTIN S-RECEPTOR-LIKE SERINE/THREONINE-PROTEIN KINASE SD2-5"/>
    <property type="match status" value="1"/>
</dbReference>
<dbReference type="OrthoDB" id="1530339at2759"/>
<comment type="subcellular location">
    <subcellularLocation>
        <location evidence="1">Membrane</location>
        <topology evidence="1">Single-pass membrane protein</topology>
    </subcellularLocation>
</comment>
<dbReference type="FunFam" id="3.30.200.20:FF:000178">
    <property type="entry name" value="serine/threonine-protein kinase PBS1-like"/>
    <property type="match status" value="1"/>
</dbReference>
<evidence type="ECO:0000256" key="11">
    <source>
        <dbReference type="ARBA" id="ARBA00023136"/>
    </source>
</evidence>
<dbReference type="Gene3D" id="1.10.510.10">
    <property type="entry name" value="Transferase(Phosphotransferase) domain 1"/>
    <property type="match status" value="1"/>
</dbReference>
<keyword evidence="10 19" id="KW-1133">Transmembrane helix</keyword>
<feature type="binding site" evidence="18">
    <location>
        <position position="522"/>
    </location>
    <ligand>
        <name>ATP</name>
        <dbReference type="ChEBI" id="CHEBI:30616"/>
    </ligand>
</feature>
<feature type="transmembrane region" description="Helical" evidence="19">
    <location>
        <begin position="433"/>
        <end position="457"/>
    </location>
</feature>